<proteinExistence type="predicted"/>
<dbReference type="PIRSF" id="PIRSF018688">
    <property type="entry name" value="UCP018688"/>
    <property type="match status" value="1"/>
</dbReference>
<evidence type="ECO:0000313" key="2">
    <source>
        <dbReference type="EMBL" id="GCD09877.1"/>
    </source>
</evidence>
<dbReference type="Proteomes" id="UP000287872">
    <property type="component" value="Unassembled WGS sequence"/>
</dbReference>
<dbReference type="RefSeq" id="WP_124999722.1">
    <property type="nucleotide sequence ID" value="NZ_BHYK01000007.1"/>
</dbReference>
<keyword evidence="3" id="KW-1185">Reference proteome</keyword>
<reference evidence="2 3" key="1">
    <citation type="submission" date="2018-11" db="EMBL/GenBank/DDBJ databases">
        <title>Genome sequencing and assembly of Clostridium tagluense strain A121.</title>
        <authorList>
            <person name="Murakami T."/>
            <person name="Segawa T."/>
            <person name="Shcherbakova V.A."/>
            <person name="Mori H."/>
            <person name="Yoshimura Y."/>
        </authorList>
    </citation>
    <scope>NUCLEOTIDE SEQUENCE [LARGE SCALE GENOMIC DNA]</scope>
    <source>
        <strain evidence="2 3">A121</strain>
    </source>
</reference>
<organism evidence="2 3">
    <name type="scientific">Clostridium tagluense</name>
    <dbReference type="NCBI Taxonomy" id="360422"/>
    <lineage>
        <taxon>Bacteria</taxon>
        <taxon>Bacillati</taxon>
        <taxon>Bacillota</taxon>
        <taxon>Clostridia</taxon>
        <taxon>Eubacteriales</taxon>
        <taxon>Clostridiaceae</taxon>
        <taxon>Clostridium</taxon>
    </lineage>
</organism>
<dbReference type="EMBL" id="BHYK01000007">
    <property type="protein sequence ID" value="GCD09877.1"/>
    <property type="molecule type" value="Genomic_DNA"/>
</dbReference>
<dbReference type="InterPro" id="IPR016732">
    <property type="entry name" value="UCP018688"/>
</dbReference>
<sequence>MMIFKRLTIEDKGTLEKFIYPYKFLSCEYSFTTLYIWREACDICFTIHKGALIIKKKDFEGRYYFMQPLGYSNENLKEIIDALMDYKTENNMHYLFKDLDEGFMEEISNIYDDVRDICIKEDRDNFDYLYEAEKLIKLSGKKLHGKKNHYNSFIKSYKYEVKDIKGEQVISDVIVAAEKWYAINEEDDDMLYYELQGIKDLLKNIEIVNIKGIAVYVDEKIVAFSLGEKLNDNLAVIHIEKADMDYSGVYSFINKTFVDRCFSDVKIINREQDLGIAGLRKSKLSYHPFKLEKKYIFSFSKCLVSDV</sequence>
<evidence type="ECO:0000259" key="1">
    <source>
        <dbReference type="Pfam" id="PF09924"/>
    </source>
</evidence>
<dbReference type="SUPFAM" id="SSF55729">
    <property type="entry name" value="Acyl-CoA N-acyltransferases (Nat)"/>
    <property type="match status" value="2"/>
</dbReference>
<dbReference type="PANTHER" id="PTHR41373">
    <property type="entry name" value="DUF2156 DOMAIN-CONTAINING PROTEIN"/>
    <property type="match status" value="1"/>
</dbReference>
<evidence type="ECO:0000313" key="3">
    <source>
        <dbReference type="Proteomes" id="UP000287872"/>
    </source>
</evidence>
<comment type="caution">
    <text evidence="2">The sequence shown here is derived from an EMBL/GenBank/DDBJ whole genome shotgun (WGS) entry which is preliminary data.</text>
</comment>
<dbReference type="OrthoDB" id="9765580at2"/>
<dbReference type="AlphaFoldDB" id="A0A401UK00"/>
<dbReference type="PANTHER" id="PTHR41373:SF1">
    <property type="entry name" value="PHOSPHATIDYLGLYCEROL LYSYLTRANSFERASE C-TERMINAL DOMAIN-CONTAINING PROTEIN"/>
    <property type="match status" value="1"/>
</dbReference>
<feature type="domain" description="Phosphatidylglycerol lysyltransferase C-terminal" evidence="1">
    <location>
        <begin position="26"/>
        <end position="296"/>
    </location>
</feature>
<name>A0A401UK00_9CLOT</name>
<protein>
    <recommendedName>
        <fullName evidence="1">Phosphatidylglycerol lysyltransferase C-terminal domain-containing protein</fullName>
    </recommendedName>
</protein>
<dbReference type="Pfam" id="PF09924">
    <property type="entry name" value="LPG_synthase_C"/>
    <property type="match status" value="1"/>
</dbReference>
<dbReference type="InterPro" id="IPR016181">
    <property type="entry name" value="Acyl_CoA_acyltransferase"/>
</dbReference>
<dbReference type="InterPro" id="IPR024320">
    <property type="entry name" value="LPG_synthase_C"/>
</dbReference>
<accession>A0A401UK00</accession>
<dbReference type="Gene3D" id="3.40.630.30">
    <property type="match status" value="1"/>
</dbReference>
<gene>
    <name evidence="2" type="ORF">Ctaglu_15000</name>
</gene>